<dbReference type="PANTHER" id="PTHR14964">
    <property type="entry name" value="NUCLEAR RECEPTOR BINDING FACTOR 2"/>
    <property type="match status" value="1"/>
</dbReference>
<dbReference type="OrthoDB" id="3694230at2759"/>
<name>A0A1W4WYU5_AGRPL</name>
<dbReference type="GO" id="GO:0006914">
    <property type="term" value="P:autophagy"/>
    <property type="evidence" value="ECO:0007669"/>
    <property type="project" value="InterPro"/>
</dbReference>
<dbReference type="InterPro" id="IPR039679">
    <property type="entry name" value="NRBF2"/>
</dbReference>
<evidence type="ECO:0000259" key="2">
    <source>
        <dbReference type="Pfam" id="PF17169"/>
    </source>
</evidence>
<dbReference type="RefSeq" id="XP_018325687.1">
    <property type="nucleotide sequence ID" value="XM_018470185.2"/>
</dbReference>
<dbReference type="AlphaFoldDB" id="A0A1W4WYU5"/>
<keyword evidence="1" id="KW-0175">Coiled coil</keyword>
<evidence type="ECO:0000256" key="1">
    <source>
        <dbReference type="SAM" id="Coils"/>
    </source>
</evidence>
<keyword evidence="4" id="KW-0675">Receptor</keyword>
<dbReference type="GeneID" id="108737366"/>
<gene>
    <name evidence="4" type="primary">LOC108737366</name>
</gene>
<dbReference type="SUPFAM" id="SSF140361">
    <property type="entry name" value="MIT domain-like"/>
    <property type="match status" value="1"/>
</dbReference>
<feature type="coiled-coil region" evidence="1">
    <location>
        <begin position="174"/>
        <end position="222"/>
    </location>
</feature>
<dbReference type="STRING" id="224129.A0A1W4WYU5"/>
<dbReference type="Pfam" id="PF17169">
    <property type="entry name" value="NRBF2_MIT"/>
    <property type="match status" value="1"/>
</dbReference>
<accession>A0A1W4WYU5</accession>
<feature type="domain" description="Nuclear receptor-binding factor 2 MIT" evidence="2">
    <location>
        <begin position="4"/>
        <end position="74"/>
    </location>
</feature>
<evidence type="ECO:0000313" key="3">
    <source>
        <dbReference type="Proteomes" id="UP000192223"/>
    </source>
</evidence>
<dbReference type="PANTHER" id="PTHR14964:SF2">
    <property type="entry name" value="NUCLEAR RECEPTOR-BINDING FACTOR 2"/>
    <property type="match status" value="1"/>
</dbReference>
<dbReference type="Gene3D" id="1.20.58.80">
    <property type="entry name" value="Phosphotransferase system, lactose/cellobiose-type IIA subunit"/>
    <property type="match status" value="1"/>
</dbReference>
<dbReference type="KEGG" id="apln:108737366"/>
<dbReference type="InterPro" id="IPR033393">
    <property type="entry name" value="NRBF2_MIT"/>
</dbReference>
<dbReference type="InParanoid" id="A0A1W4WYU5"/>
<reference evidence="4" key="1">
    <citation type="submission" date="2025-08" db="UniProtKB">
        <authorList>
            <consortium name="RefSeq"/>
        </authorList>
    </citation>
    <scope>IDENTIFICATION</scope>
    <source>
        <tissue evidence="4">Entire body</tissue>
    </source>
</reference>
<dbReference type="Proteomes" id="UP000192223">
    <property type="component" value="Unplaced"/>
</dbReference>
<organism evidence="3 4">
    <name type="scientific">Agrilus planipennis</name>
    <name type="common">Emerald ash borer</name>
    <name type="synonym">Agrilus marcopoli</name>
    <dbReference type="NCBI Taxonomy" id="224129"/>
    <lineage>
        <taxon>Eukaryota</taxon>
        <taxon>Metazoa</taxon>
        <taxon>Ecdysozoa</taxon>
        <taxon>Arthropoda</taxon>
        <taxon>Hexapoda</taxon>
        <taxon>Insecta</taxon>
        <taxon>Pterygota</taxon>
        <taxon>Neoptera</taxon>
        <taxon>Endopterygota</taxon>
        <taxon>Coleoptera</taxon>
        <taxon>Polyphaga</taxon>
        <taxon>Elateriformia</taxon>
        <taxon>Buprestoidea</taxon>
        <taxon>Buprestidae</taxon>
        <taxon>Agrilinae</taxon>
        <taxon>Agrilus</taxon>
    </lineage>
</organism>
<keyword evidence="3" id="KW-1185">Reference proteome</keyword>
<sequence length="280" mass="31348">MEPSSLNKAHQQHRRADALLKYKKFEEAIECHEKAAELLEEAIKVTENPHSIESLKLQKDYHLRQKKIILMKKEQSVKTKKVQGIQKQGTHLSNCSENDHNLDDNASLQSAIYRTFEETDSLLFLLMKKGSSGNSDSESLKSVDAGALSYDVIDTPNLNTILGAKHPKDDTVVIEELKTLNDQLRHLISNLLVQLDESSKEINRLRDRVKQLEEDGSKATSKCTTANNLKVITDSSGATSPYVFSPCSELSPDLYDISTIPPLAPLEIPNFDFSNLTKNS</sequence>
<evidence type="ECO:0000313" key="4">
    <source>
        <dbReference type="RefSeq" id="XP_018325687.1"/>
    </source>
</evidence>
<protein>
    <submittedName>
        <fullName evidence="4">Nuclear receptor-binding factor 2 isoform X1</fullName>
    </submittedName>
</protein>
<proteinExistence type="predicted"/>